<dbReference type="EMBL" id="JAIWYP010000001">
    <property type="protein sequence ID" value="KAH3890767.1"/>
    <property type="molecule type" value="Genomic_DNA"/>
</dbReference>
<protein>
    <submittedName>
        <fullName evidence="1">Uncharacterized protein</fullName>
    </submittedName>
</protein>
<name>A0A9D4N6S0_DREPO</name>
<reference evidence="1" key="2">
    <citation type="submission" date="2020-11" db="EMBL/GenBank/DDBJ databases">
        <authorList>
            <person name="McCartney M.A."/>
            <person name="Auch B."/>
            <person name="Kono T."/>
            <person name="Mallez S."/>
            <person name="Becker A."/>
            <person name="Gohl D.M."/>
            <person name="Silverstein K.A.T."/>
            <person name="Koren S."/>
            <person name="Bechman K.B."/>
            <person name="Herman A."/>
            <person name="Abrahante J.E."/>
            <person name="Garbe J."/>
        </authorList>
    </citation>
    <scope>NUCLEOTIDE SEQUENCE</scope>
    <source>
        <strain evidence="1">Duluth1</strain>
        <tissue evidence="1">Whole animal</tissue>
    </source>
</reference>
<sequence length="119" mass="13233">MCTGGRQLQDKFMYERSSAKGVQHTALPLWPLSSSPAVYLYPRDGFPSALSVLSTVAQGSLYKATPRCSWDMHLPAKSSPRSAPYVLHTCDLAVPLFPSLYRRDLWQDRISELSTINSG</sequence>
<dbReference type="AlphaFoldDB" id="A0A9D4N6S0"/>
<comment type="caution">
    <text evidence="1">The sequence shown here is derived from an EMBL/GenBank/DDBJ whole genome shotgun (WGS) entry which is preliminary data.</text>
</comment>
<proteinExistence type="predicted"/>
<organism evidence="1 2">
    <name type="scientific">Dreissena polymorpha</name>
    <name type="common">Zebra mussel</name>
    <name type="synonym">Mytilus polymorpha</name>
    <dbReference type="NCBI Taxonomy" id="45954"/>
    <lineage>
        <taxon>Eukaryota</taxon>
        <taxon>Metazoa</taxon>
        <taxon>Spiralia</taxon>
        <taxon>Lophotrochozoa</taxon>
        <taxon>Mollusca</taxon>
        <taxon>Bivalvia</taxon>
        <taxon>Autobranchia</taxon>
        <taxon>Heteroconchia</taxon>
        <taxon>Euheterodonta</taxon>
        <taxon>Imparidentia</taxon>
        <taxon>Neoheterodontei</taxon>
        <taxon>Myida</taxon>
        <taxon>Dreissenoidea</taxon>
        <taxon>Dreissenidae</taxon>
        <taxon>Dreissena</taxon>
    </lineage>
</organism>
<reference evidence="1" key="1">
    <citation type="journal article" date="2019" name="bioRxiv">
        <title>The Genome of the Zebra Mussel, Dreissena polymorpha: A Resource for Invasive Species Research.</title>
        <authorList>
            <person name="McCartney M.A."/>
            <person name="Auch B."/>
            <person name="Kono T."/>
            <person name="Mallez S."/>
            <person name="Zhang Y."/>
            <person name="Obille A."/>
            <person name="Becker A."/>
            <person name="Abrahante J.E."/>
            <person name="Garbe J."/>
            <person name="Badalamenti J.P."/>
            <person name="Herman A."/>
            <person name="Mangelson H."/>
            <person name="Liachko I."/>
            <person name="Sullivan S."/>
            <person name="Sone E.D."/>
            <person name="Koren S."/>
            <person name="Silverstein K.A.T."/>
            <person name="Beckman K.B."/>
            <person name="Gohl D.M."/>
        </authorList>
    </citation>
    <scope>NUCLEOTIDE SEQUENCE</scope>
    <source>
        <strain evidence="1">Duluth1</strain>
        <tissue evidence="1">Whole animal</tissue>
    </source>
</reference>
<evidence type="ECO:0000313" key="2">
    <source>
        <dbReference type="Proteomes" id="UP000828390"/>
    </source>
</evidence>
<dbReference type="Proteomes" id="UP000828390">
    <property type="component" value="Unassembled WGS sequence"/>
</dbReference>
<accession>A0A9D4N6S0</accession>
<gene>
    <name evidence="1" type="ORF">DPMN_014855</name>
</gene>
<keyword evidence="2" id="KW-1185">Reference proteome</keyword>
<evidence type="ECO:0000313" key="1">
    <source>
        <dbReference type="EMBL" id="KAH3890767.1"/>
    </source>
</evidence>